<dbReference type="SUPFAM" id="SSF51366">
    <property type="entry name" value="Ribulose-phoshate binding barrel"/>
    <property type="match status" value="1"/>
</dbReference>
<evidence type="ECO:0000256" key="9">
    <source>
        <dbReference type="HAMAP-Rule" id="MF_01013"/>
    </source>
</evidence>
<evidence type="ECO:0000256" key="2">
    <source>
        <dbReference type="ARBA" id="ARBA00009667"/>
    </source>
</evidence>
<evidence type="ECO:0000256" key="4">
    <source>
        <dbReference type="ARBA" id="ARBA00022605"/>
    </source>
</evidence>
<name>A0A8J2BQ60_9BACT</name>
<keyword evidence="5 9" id="KW-0368">Histidine biosynthesis</keyword>
<dbReference type="InterPro" id="IPR013785">
    <property type="entry name" value="Aldolase_TIM"/>
</dbReference>
<dbReference type="GO" id="GO:0000105">
    <property type="term" value="P:L-histidine biosynthetic process"/>
    <property type="evidence" value="ECO:0007669"/>
    <property type="project" value="UniProtKB-UniRule"/>
</dbReference>
<comment type="similarity">
    <text evidence="2 9 10">Belongs to the HisA/HisF family.</text>
</comment>
<evidence type="ECO:0000256" key="3">
    <source>
        <dbReference type="ARBA" id="ARBA00011152"/>
    </source>
</evidence>
<keyword evidence="9" id="KW-0963">Cytoplasm</keyword>
<evidence type="ECO:0000256" key="5">
    <source>
        <dbReference type="ARBA" id="ARBA00023102"/>
    </source>
</evidence>
<comment type="subcellular location">
    <subcellularLocation>
        <location evidence="9">Cytoplasm</location>
    </subcellularLocation>
</comment>
<evidence type="ECO:0000256" key="1">
    <source>
        <dbReference type="ARBA" id="ARBA00005091"/>
    </source>
</evidence>
<dbReference type="GO" id="GO:0000107">
    <property type="term" value="F:imidazoleglycerol-phosphate synthase activity"/>
    <property type="evidence" value="ECO:0007669"/>
    <property type="project" value="UniProtKB-UniRule"/>
</dbReference>
<gene>
    <name evidence="9 11" type="primary">hisF</name>
    <name evidence="11" type="ORF">MPNT_40073</name>
</gene>
<comment type="caution">
    <text evidence="11">The sequence shown here is derived from an EMBL/GenBank/DDBJ whole genome shotgun (WGS) entry which is preliminary data.</text>
</comment>
<dbReference type="GO" id="GO:0005737">
    <property type="term" value="C:cytoplasm"/>
    <property type="evidence" value="ECO:0007669"/>
    <property type="project" value="UniProtKB-SubCell"/>
</dbReference>
<comment type="catalytic activity">
    <reaction evidence="8 9">
        <text>5-[(5-phospho-1-deoxy-D-ribulos-1-ylimino)methylamino]-1-(5-phospho-beta-D-ribosyl)imidazole-4-carboxamide + L-glutamine = D-erythro-1-(imidazol-4-yl)glycerol 3-phosphate + 5-amino-1-(5-phospho-beta-D-ribosyl)imidazole-4-carboxamide + L-glutamate + H(+)</text>
        <dbReference type="Rhea" id="RHEA:24793"/>
        <dbReference type="ChEBI" id="CHEBI:15378"/>
        <dbReference type="ChEBI" id="CHEBI:29985"/>
        <dbReference type="ChEBI" id="CHEBI:58278"/>
        <dbReference type="ChEBI" id="CHEBI:58359"/>
        <dbReference type="ChEBI" id="CHEBI:58475"/>
        <dbReference type="ChEBI" id="CHEBI:58525"/>
        <dbReference type="EC" id="4.3.2.10"/>
    </reaction>
</comment>
<dbReference type="InterPro" id="IPR050064">
    <property type="entry name" value="IGPS_HisA/HisF"/>
</dbReference>
<dbReference type="UniPathway" id="UPA00031">
    <property type="reaction ID" value="UER00010"/>
</dbReference>
<comment type="subunit">
    <text evidence="3 9">Heterodimer of HisH and HisF.</text>
</comment>
<keyword evidence="12" id="KW-1185">Reference proteome</keyword>
<evidence type="ECO:0000256" key="7">
    <source>
        <dbReference type="ARBA" id="ARBA00025475"/>
    </source>
</evidence>
<reference evidence="11" key="1">
    <citation type="submission" date="2021-02" db="EMBL/GenBank/DDBJ databases">
        <authorList>
            <person name="Cremers G."/>
            <person name="Picone N."/>
        </authorList>
    </citation>
    <scope>NUCLEOTIDE SEQUENCE</scope>
    <source>
        <strain evidence="11">PQ17</strain>
    </source>
</reference>
<proteinExistence type="inferred from homology"/>
<comment type="function">
    <text evidence="7 9">IGPS catalyzes the conversion of PRFAR and glutamine to IGP, AICAR and glutamate. The HisF subunit catalyzes the cyclization activity that produces IGP and AICAR from PRFAR using the ammonia provided by the HisH subunit.</text>
</comment>
<evidence type="ECO:0000256" key="8">
    <source>
        <dbReference type="ARBA" id="ARBA00047838"/>
    </source>
</evidence>
<keyword evidence="4 9" id="KW-0028">Amino-acid biosynthesis</keyword>
<dbReference type="Proteomes" id="UP000663859">
    <property type="component" value="Unassembled WGS sequence"/>
</dbReference>
<dbReference type="PANTHER" id="PTHR21235">
    <property type="entry name" value="IMIDAZOLE GLYCEROL PHOSPHATE SYNTHASE SUBUNIT HISF/H IGP SYNTHASE SUBUNIT HISF/H"/>
    <property type="match status" value="1"/>
</dbReference>
<dbReference type="PANTHER" id="PTHR21235:SF2">
    <property type="entry name" value="IMIDAZOLE GLYCEROL PHOSPHATE SYNTHASE HISHF"/>
    <property type="match status" value="1"/>
</dbReference>
<comment type="pathway">
    <text evidence="1 9">Amino-acid biosynthesis; L-histidine biosynthesis; L-histidine from 5-phospho-alpha-D-ribose 1-diphosphate: step 5/9.</text>
</comment>
<evidence type="ECO:0000256" key="6">
    <source>
        <dbReference type="ARBA" id="ARBA00023239"/>
    </source>
</evidence>
<organism evidence="11 12">
    <name type="scientific">Candidatus Methylacidithermus pantelleriae</name>
    <dbReference type="NCBI Taxonomy" id="2744239"/>
    <lineage>
        <taxon>Bacteria</taxon>
        <taxon>Pseudomonadati</taxon>
        <taxon>Verrucomicrobiota</taxon>
        <taxon>Methylacidiphilae</taxon>
        <taxon>Methylacidiphilales</taxon>
        <taxon>Methylacidiphilaceae</taxon>
        <taxon>Candidatus Methylacidithermus</taxon>
    </lineage>
</organism>
<dbReference type="EMBL" id="CAJNOB010000034">
    <property type="protein sequence ID" value="CAF0700908.1"/>
    <property type="molecule type" value="Genomic_DNA"/>
</dbReference>
<dbReference type="Gene3D" id="3.20.20.70">
    <property type="entry name" value="Aldolase class I"/>
    <property type="match status" value="1"/>
</dbReference>
<evidence type="ECO:0000256" key="10">
    <source>
        <dbReference type="RuleBase" id="RU003657"/>
    </source>
</evidence>
<evidence type="ECO:0000313" key="11">
    <source>
        <dbReference type="EMBL" id="CAF0700908.1"/>
    </source>
</evidence>
<dbReference type="Pfam" id="PF00977">
    <property type="entry name" value="His_biosynth"/>
    <property type="match status" value="1"/>
</dbReference>
<dbReference type="AlphaFoldDB" id="A0A8J2BQ60"/>
<evidence type="ECO:0000313" key="12">
    <source>
        <dbReference type="Proteomes" id="UP000663859"/>
    </source>
</evidence>
<dbReference type="HAMAP" id="MF_01013">
    <property type="entry name" value="HisF"/>
    <property type="match status" value="1"/>
</dbReference>
<accession>A0A8J2BQ60</accession>
<dbReference type="NCBIfam" id="TIGR00735">
    <property type="entry name" value="hisF"/>
    <property type="match status" value="1"/>
</dbReference>
<feature type="active site" evidence="9">
    <location>
        <position position="23"/>
    </location>
</feature>
<feature type="active site" evidence="9">
    <location>
        <position position="147"/>
    </location>
</feature>
<dbReference type="InterPro" id="IPR004651">
    <property type="entry name" value="HisF"/>
</dbReference>
<protein>
    <recommendedName>
        <fullName evidence="9">Imidazole glycerol phosphate synthase subunit HisF</fullName>
        <ecNumber evidence="9">4.3.2.10</ecNumber>
    </recommendedName>
    <alternativeName>
        <fullName evidence="9">IGP synthase cyclase subunit</fullName>
    </alternativeName>
    <alternativeName>
        <fullName evidence="9">IGP synthase subunit HisF</fullName>
    </alternativeName>
    <alternativeName>
        <fullName evidence="9">ImGP synthase subunit HisF</fullName>
        <shortName evidence="9">IGPS subunit HisF</shortName>
    </alternativeName>
</protein>
<dbReference type="CDD" id="cd04731">
    <property type="entry name" value="HisF"/>
    <property type="match status" value="1"/>
</dbReference>
<dbReference type="InterPro" id="IPR011060">
    <property type="entry name" value="RibuloseP-bd_barrel"/>
</dbReference>
<sequence length="268" mass="28876">MIAWVRPLERLLMLAKRIIACLDVHAGQVTRGKQFGKAEAGELEFLGDPVELARRYDQQGVDEIVFYDITASSEGRRPFFDILARTADVCFVPLTAGGGVRSLADIRDLLLAGADKVSMNTMALQSPGLIREAASVFGSQCIVVSMDVRRTADGHWQVYSHGGRRETCWEALAWAKEAVELGAGEIVLNSIDSDGMSSGYSLEIVRLVSDSVPVPVVASGGAGKPQDFLDVFQVGRADAALAAGIFHRGVYTVGEIKAFLRGHGILVR</sequence>
<dbReference type="EC" id="4.3.2.10" evidence="9"/>
<dbReference type="GO" id="GO:0016829">
    <property type="term" value="F:lyase activity"/>
    <property type="evidence" value="ECO:0007669"/>
    <property type="project" value="UniProtKB-KW"/>
</dbReference>
<dbReference type="InterPro" id="IPR006062">
    <property type="entry name" value="His_biosynth"/>
</dbReference>
<keyword evidence="6 9" id="KW-0456">Lyase</keyword>